<proteinExistence type="predicted"/>
<protein>
    <submittedName>
        <fullName evidence="2">Uncharacterized protein</fullName>
    </submittedName>
</protein>
<comment type="caution">
    <text evidence="2">The sequence shown here is derived from an EMBL/GenBank/DDBJ whole genome shotgun (WGS) entry which is preliminary data.</text>
</comment>
<evidence type="ECO:0000313" key="2">
    <source>
        <dbReference type="EMBL" id="TNN60596.1"/>
    </source>
</evidence>
<dbReference type="Proteomes" id="UP000314294">
    <property type="component" value="Unassembled WGS sequence"/>
</dbReference>
<dbReference type="AlphaFoldDB" id="A0A4Z2H469"/>
<keyword evidence="3" id="KW-1185">Reference proteome</keyword>
<evidence type="ECO:0000256" key="1">
    <source>
        <dbReference type="SAM" id="MobiDB-lite"/>
    </source>
</evidence>
<accession>A0A4Z2H469</accession>
<reference evidence="2 3" key="1">
    <citation type="submission" date="2019-03" db="EMBL/GenBank/DDBJ databases">
        <title>First draft genome of Liparis tanakae, snailfish: a comprehensive survey of snailfish specific genes.</title>
        <authorList>
            <person name="Kim W."/>
            <person name="Song I."/>
            <person name="Jeong J.-H."/>
            <person name="Kim D."/>
            <person name="Kim S."/>
            <person name="Ryu S."/>
            <person name="Song J.Y."/>
            <person name="Lee S.K."/>
        </authorList>
    </citation>
    <scope>NUCLEOTIDE SEQUENCE [LARGE SCALE GENOMIC DNA]</scope>
    <source>
        <tissue evidence="2">Muscle</tissue>
    </source>
</reference>
<evidence type="ECO:0000313" key="3">
    <source>
        <dbReference type="Proteomes" id="UP000314294"/>
    </source>
</evidence>
<feature type="region of interest" description="Disordered" evidence="1">
    <location>
        <begin position="103"/>
        <end position="137"/>
    </location>
</feature>
<dbReference type="EMBL" id="SRLO01000331">
    <property type="protein sequence ID" value="TNN60596.1"/>
    <property type="molecule type" value="Genomic_DNA"/>
</dbReference>
<gene>
    <name evidence="2" type="ORF">EYF80_029197</name>
</gene>
<sequence>MDVYRHSRCPGGGSRLSENIQLASCVELHPRIQGKENSCQTMNYCSVTRQHERHHSEPSQHGVNPAEFPTTTSTCSLYWSGLLKGLPALFGSAMQTAHIPRLTPVNRAGSGPRAGGSHGRLGVTHDREAQKPRGPAAHRRRLCLRHGVKRIVGIWI</sequence>
<name>A0A4Z2H469_9TELE</name>
<organism evidence="2 3">
    <name type="scientific">Liparis tanakae</name>
    <name type="common">Tanaka's snailfish</name>
    <dbReference type="NCBI Taxonomy" id="230148"/>
    <lineage>
        <taxon>Eukaryota</taxon>
        <taxon>Metazoa</taxon>
        <taxon>Chordata</taxon>
        <taxon>Craniata</taxon>
        <taxon>Vertebrata</taxon>
        <taxon>Euteleostomi</taxon>
        <taxon>Actinopterygii</taxon>
        <taxon>Neopterygii</taxon>
        <taxon>Teleostei</taxon>
        <taxon>Neoteleostei</taxon>
        <taxon>Acanthomorphata</taxon>
        <taxon>Eupercaria</taxon>
        <taxon>Perciformes</taxon>
        <taxon>Cottioidei</taxon>
        <taxon>Cottales</taxon>
        <taxon>Liparidae</taxon>
        <taxon>Liparis</taxon>
    </lineage>
</organism>